<feature type="domain" description="Glycosyl hydrolase family 36 C-terminal" evidence="7">
    <location>
        <begin position="650"/>
        <end position="779"/>
    </location>
</feature>
<evidence type="ECO:0000313" key="9">
    <source>
        <dbReference type="EMBL" id="CRL37405.1"/>
    </source>
</evidence>
<dbReference type="PRINTS" id="PR00743">
    <property type="entry name" value="GLHYDRLASE36"/>
</dbReference>
<evidence type="ECO:0000259" key="8">
    <source>
        <dbReference type="Pfam" id="PF16875"/>
    </source>
</evidence>
<feature type="binding site" evidence="6">
    <location>
        <position position="444"/>
    </location>
    <ligand>
        <name>substrate</name>
    </ligand>
</feature>
<evidence type="ECO:0000256" key="1">
    <source>
        <dbReference type="ARBA" id="ARBA00001255"/>
    </source>
</evidence>
<dbReference type="OrthoDB" id="9758822at2"/>
<evidence type="ECO:0000256" key="2">
    <source>
        <dbReference type="ARBA" id="ARBA00012755"/>
    </source>
</evidence>
<evidence type="ECO:0000256" key="3">
    <source>
        <dbReference type="ARBA" id="ARBA00022801"/>
    </source>
</evidence>
<keyword evidence="4" id="KW-0326">Glycosidase</keyword>
<dbReference type="EC" id="3.2.1.22" evidence="2"/>
<dbReference type="PROSITE" id="PS00512">
    <property type="entry name" value="ALPHA_GALACTOSIDASE"/>
    <property type="match status" value="1"/>
</dbReference>
<dbReference type="InterPro" id="IPR013780">
    <property type="entry name" value="Glyco_hydro_b"/>
</dbReference>
<feature type="binding site" evidence="6">
    <location>
        <position position="200"/>
    </location>
    <ligand>
        <name>substrate</name>
    </ligand>
</feature>
<proteinExistence type="predicted"/>
<dbReference type="InterPro" id="IPR031704">
    <property type="entry name" value="Glyco_hydro_36_N"/>
</dbReference>
<keyword evidence="10" id="KW-1185">Reference proteome</keyword>
<dbReference type="PIRSF" id="PIRSF005536">
    <property type="entry name" value="Agal"/>
    <property type="match status" value="1"/>
</dbReference>
<dbReference type="Gene3D" id="3.20.20.70">
    <property type="entry name" value="Aldolase class I"/>
    <property type="match status" value="1"/>
</dbReference>
<protein>
    <recommendedName>
        <fullName evidence="2">alpha-galactosidase</fullName>
        <ecNumber evidence="2">3.2.1.22</ecNumber>
    </recommendedName>
</protein>
<dbReference type="Pfam" id="PF02065">
    <property type="entry name" value="Melibiase"/>
    <property type="match status" value="1"/>
</dbReference>
<feature type="binding site" evidence="6">
    <location>
        <position position="549"/>
    </location>
    <ligand>
        <name>substrate</name>
    </ligand>
</feature>
<dbReference type="AlphaFoldDB" id="A0A0M6WKJ6"/>
<dbReference type="Pfam" id="PF16874">
    <property type="entry name" value="Glyco_hydro_36C"/>
    <property type="match status" value="1"/>
</dbReference>
<feature type="active site" description="Proton donor" evidence="5">
    <location>
        <position position="549"/>
    </location>
</feature>
<dbReference type="CDD" id="cd14791">
    <property type="entry name" value="GH36"/>
    <property type="match status" value="1"/>
</dbReference>
<feature type="binding site" evidence="6">
    <location>
        <begin position="477"/>
        <end position="481"/>
    </location>
    <ligand>
        <name>substrate</name>
    </ligand>
</feature>
<evidence type="ECO:0000256" key="4">
    <source>
        <dbReference type="ARBA" id="ARBA00023295"/>
    </source>
</evidence>
<feature type="active site" description="Nucleophile" evidence="5">
    <location>
        <position position="479"/>
    </location>
</feature>
<dbReference type="InterPro" id="IPR038417">
    <property type="entry name" value="Alpga-gal_N_sf"/>
</dbReference>
<dbReference type="PANTHER" id="PTHR43053:SF3">
    <property type="entry name" value="ALPHA-GALACTOSIDASE C-RELATED"/>
    <property type="match status" value="1"/>
</dbReference>
<feature type="binding site" evidence="6">
    <location>
        <position position="527"/>
    </location>
    <ligand>
        <name>substrate</name>
    </ligand>
</feature>
<dbReference type="InterPro" id="IPR017853">
    <property type="entry name" value="GH"/>
</dbReference>
<dbReference type="InterPro" id="IPR002252">
    <property type="entry name" value="Glyco_hydro_36"/>
</dbReference>
<dbReference type="InterPro" id="IPR050985">
    <property type="entry name" value="Alpha-glycosidase_related"/>
</dbReference>
<evidence type="ECO:0000256" key="6">
    <source>
        <dbReference type="PIRSR" id="PIRSR005536-2"/>
    </source>
</evidence>
<dbReference type="STRING" id="301302.ERS852420_02391"/>
<dbReference type="InterPro" id="IPR000111">
    <property type="entry name" value="Glyco_hydro_27/36_CS"/>
</dbReference>
<dbReference type="SUPFAM" id="SSF51445">
    <property type="entry name" value="(Trans)glycosidases"/>
    <property type="match status" value="1"/>
</dbReference>
<keyword evidence="3" id="KW-0378">Hydrolase</keyword>
<dbReference type="Pfam" id="PF16875">
    <property type="entry name" value="Glyco_hydro_36N"/>
    <property type="match status" value="1"/>
</dbReference>
<organism evidence="9 10">
    <name type="scientific">Roseburia faecis</name>
    <dbReference type="NCBI Taxonomy" id="301302"/>
    <lineage>
        <taxon>Bacteria</taxon>
        <taxon>Bacillati</taxon>
        <taxon>Bacillota</taxon>
        <taxon>Clostridia</taxon>
        <taxon>Lachnospirales</taxon>
        <taxon>Lachnospiraceae</taxon>
        <taxon>Roseburia</taxon>
    </lineage>
</organism>
<gene>
    <name evidence="9" type="ORF">M72_28501</name>
</gene>
<evidence type="ECO:0000259" key="7">
    <source>
        <dbReference type="Pfam" id="PF16874"/>
    </source>
</evidence>
<dbReference type="GO" id="GO:0016052">
    <property type="term" value="P:carbohydrate catabolic process"/>
    <property type="evidence" value="ECO:0007669"/>
    <property type="project" value="InterPro"/>
</dbReference>
<dbReference type="PANTHER" id="PTHR43053">
    <property type="entry name" value="GLYCOSIDASE FAMILY 31"/>
    <property type="match status" value="1"/>
</dbReference>
<dbReference type="RefSeq" id="WP_055067710.1">
    <property type="nucleotide sequence ID" value="NZ_CP173697.1"/>
</dbReference>
<accession>A0A0M6WKJ6</accession>
<comment type="catalytic activity">
    <reaction evidence="1">
        <text>Hydrolysis of terminal, non-reducing alpha-D-galactose residues in alpha-D-galactosides, including galactose oligosaccharides, galactomannans and galactolipids.</text>
        <dbReference type="EC" id="3.2.1.22"/>
    </reaction>
</comment>
<reference evidence="10" key="1">
    <citation type="submission" date="2015-05" db="EMBL/GenBank/DDBJ databases">
        <authorList>
            <consortium name="Pathogen Informatics"/>
        </authorList>
    </citation>
    <scope>NUCLEOTIDE SEQUENCE [LARGE SCALE GENOMIC DNA]</scope>
    <source>
        <strain evidence="10">M72</strain>
    </source>
</reference>
<dbReference type="FunFam" id="3.20.20.70:FF:000118">
    <property type="entry name" value="Alpha-galactosidase"/>
    <property type="match status" value="1"/>
</dbReference>
<dbReference type="EMBL" id="CVRR01000017">
    <property type="protein sequence ID" value="CRL37405.1"/>
    <property type="molecule type" value="Genomic_DNA"/>
</dbReference>
<dbReference type="GO" id="GO:0004557">
    <property type="term" value="F:alpha-galactosidase activity"/>
    <property type="evidence" value="ECO:0007669"/>
    <property type="project" value="UniProtKB-EC"/>
</dbReference>
<feature type="binding site" evidence="6">
    <location>
        <begin position="367"/>
        <end position="368"/>
    </location>
    <ligand>
        <name>substrate</name>
    </ligand>
</feature>
<dbReference type="Gene3D" id="2.70.98.60">
    <property type="entry name" value="alpha-galactosidase from lactobacil brevis"/>
    <property type="match status" value="1"/>
</dbReference>
<dbReference type="InterPro" id="IPR031705">
    <property type="entry name" value="Glyco_hydro_36_C"/>
</dbReference>
<name>A0A0M6WKJ6_9FIRM</name>
<evidence type="ECO:0000256" key="5">
    <source>
        <dbReference type="PIRSR" id="PIRSR005536-1"/>
    </source>
</evidence>
<feature type="domain" description="Glycosyl hydrolase family 36 N-terminal" evidence="8">
    <location>
        <begin position="26"/>
        <end position="286"/>
    </location>
</feature>
<dbReference type="Gene3D" id="2.60.40.1180">
    <property type="entry name" value="Golgi alpha-mannosidase II"/>
    <property type="match status" value="1"/>
</dbReference>
<dbReference type="Proteomes" id="UP000049979">
    <property type="component" value="Unassembled WGS sequence"/>
</dbReference>
<sequence>MIRKIGQAFVLDTAHTTYAFSILPGGHPEHLYYGRTIHIEHPDDLEILVEKHVFAPGNVNICEKEHAGFSLEDVRLEMSSYGKGDIREPFVEAILYDGAKTLDFRYEDAVITGEKDALDGLPGSYGSVGEVQQLCVTMVDRQYDLKLLLYYYVYEAADVIGRSAKIVNASSQDVQLTRLMSLQLDFDDSDYIFTTFRGAWAREMHRCDQTLTGGRIVNDSFTGTTSSRANSFVMLSRPKTGEDQGDCYGFHLIYSGNHCETAEVSSFGKLRLLTGINPREFSWKLEPGAQFQAPEAFMTYAPDGWGGMSRRMHAFIREHIVRGYWKNRPRPVLLNSWEACYFDISESRLLKLAKAGKDAGIELFVVDDGWFGRRNDDTSSLGDWVPNTKKLPGGLSRLAKKITDLELSFGIWVEPEMVSVDSDLYRKHPDWTIEVPGKPHAEGRNQRILDLGRREVQEYIIASMTKVFSSAPVSYVKWDMNRTFSDYYSQSLPAAQQGEVAHRYVLGLYRCMEELTRRFPEILFEGCAAGGNRFDPGILCYFPQIWGSDDTDACCRADIQTNYSYGYPLSTVSAHVSACPNHQTLRRTPLTTRFAVAAFAVLGYECNFCDCTREELEEIRTQIALYRKWRSVLQQGTFYRGRTFADGNLTEWTCVSEDQTQAVGMLMQKLAEPNTQFHAYYPKGLAKEKRYHFTNRALTYSILEFGDLVNTVAPVHIRPDSVTHHLLAKFVKMDGETEDFCAYGDALMYGGVHLHPAFGGTGYDENVRYFPDFASRLYLMDCNL</sequence>
<evidence type="ECO:0000313" key="10">
    <source>
        <dbReference type="Proteomes" id="UP000049979"/>
    </source>
</evidence>
<dbReference type="InterPro" id="IPR013785">
    <property type="entry name" value="Aldolase_TIM"/>
</dbReference>